<feature type="signal peptide" evidence="1">
    <location>
        <begin position="1"/>
        <end position="18"/>
    </location>
</feature>
<evidence type="ECO:0000313" key="3">
    <source>
        <dbReference type="Proteomes" id="UP000078407"/>
    </source>
</evidence>
<comment type="caution">
    <text evidence="2">The sequence shown here is derived from an EMBL/GenBank/DDBJ whole genome shotgun (WGS) entry which is preliminary data.</text>
</comment>
<reference evidence="2 3" key="1">
    <citation type="submission" date="2016-04" db="EMBL/GenBank/DDBJ databases">
        <title>ATOL: Assembling a taxonomically balanced genome-scale reconstruction of the evolutionary history of the Enterobacteriaceae.</title>
        <authorList>
            <person name="Plunkett G.III."/>
            <person name="Neeno-Eckwall E.C."/>
            <person name="Glasner J.D."/>
            <person name="Perna N.T."/>
        </authorList>
    </citation>
    <scope>NUCLEOTIDE SEQUENCE [LARGE SCALE GENOMIC DNA]</scope>
    <source>
        <strain evidence="2 3">ATCC 51602</strain>
    </source>
</reference>
<evidence type="ECO:0000313" key="2">
    <source>
        <dbReference type="EMBL" id="OAT33505.1"/>
    </source>
</evidence>
<protein>
    <submittedName>
        <fullName evidence="2">Uncharacterized protein</fullName>
    </submittedName>
</protein>
<dbReference type="Proteomes" id="UP000078407">
    <property type="component" value="Unassembled WGS sequence"/>
</dbReference>
<name>A0ABX2WEE6_9ENTR</name>
<sequence>MKQTSLLLLLAPCAYVYAGLIPVASEYAEVEPGVGRAVSVNGYMDVPDKYLDQVGRETNYNFLWYVVSNSPTCSNVGETLTTNSATTDFLSRANYGATLRELIQDGSYPLATNMSYYKWSPSGDTIYQKVSVYRYNGTTSYDHLLIGACLPVAVTTTASCALVEGNVLLDHGTVSTEGTSTASAMITVSCSSKGSGHLSLSTGSDTLPVGTGESVISTDAGALSTRRPFAKGNTPIELISTLSGVGVGKWEASSVLVLEMD</sequence>
<proteinExistence type="predicted"/>
<dbReference type="EMBL" id="LXEQ01000001">
    <property type="protein sequence ID" value="OAT33505.1"/>
    <property type="molecule type" value="Genomic_DNA"/>
</dbReference>
<gene>
    <name evidence="2" type="ORF">M976_00253</name>
</gene>
<keyword evidence="1" id="KW-0732">Signal</keyword>
<accession>A0ABX2WEE6</accession>
<evidence type="ECO:0000256" key="1">
    <source>
        <dbReference type="SAM" id="SignalP"/>
    </source>
</evidence>
<keyword evidence="3" id="KW-1185">Reference proteome</keyword>
<feature type="chain" id="PRO_5046207618" evidence="1">
    <location>
        <begin position="19"/>
        <end position="261"/>
    </location>
</feature>
<dbReference type="InterPro" id="IPR036937">
    <property type="entry name" value="Adhesion_dom_fimbrial_sf"/>
</dbReference>
<dbReference type="RefSeq" id="WP_064540181.1">
    <property type="nucleotide sequence ID" value="NZ_LXEQ01000001.1"/>
</dbReference>
<dbReference type="Gene3D" id="2.60.40.1090">
    <property type="entry name" value="Fimbrial-type adhesion domain"/>
    <property type="match status" value="1"/>
</dbReference>
<organism evidence="2 3">
    <name type="scientific">Buttiauxella ferragutiae ATCC 51602</name>
    <dbReference type="NCBI Taxonomy" id="1354252"/>
    <lineage>
        <taxon>Bacteria</taxon>
        <taxon>Pseudomonadati</taxon>
        <taxon>Pseudomonadota</taxon>
        <taxon>Gammaproteobacteria</taxon>
        <taxon>Enterobacterales</taxon>
        <taxon>Enterobacteriaceae</taxon>
        <taxon>Buttiauxella</taxon>
    </lineage>
</organism>